<dbReference type="EMBL" id="JAVRBK010000007">
    <property type="protein sequence ID" value="KAK5641114.1"/>
    <property type="molecule type" value="Genomic_DNA"/>
</dbReference>
<evidence type="ECO:0000313" key="2">
    <source>
        <dbReference type="Proteomes" id="UP001329430"/>
    </source>
</evidence>
<accession>A0AAN7VC14</accession>
<proteinExistence type="predicted"/>
<protein>
    <recommendedName>
        <fullName evidence="3">Transposase</fullName>
    </recommendedName>
</protein>
<keyword evidence="2" id="KW-1185">Reference proteome</keyword>
<sequence>MSPVDIHRHLAEVYGVKCMCVQHVRKWRREFSAGRKEVHDEEQVGSLSVSEAVVEMVQRGMLQNRRIAVRELAARIPGSPYGTVEKALEYHKCCARQFMQKCQENKEGLLDSIVREDES</sequence>
<dbReference type="AlphaFoldDB" id="A0AAN7VC14"/>
<dbReference type="Proteomes" id="UP001329430">
    <property type="component" value="Chromosome 7"/>
</dbReference>
<reference evidence="1 2" key="1">
    <citation type="journal article" date="2024" name="Insects">
        <title>An Improved Chromosome-Level Genome Assembly of the Firefly Pyrocoelia pectoralis.</title>
        <authorList>
            <person name="Fu X."/>
            <person name="Meyer-Rochow V.B."/>
            <person name="Ballantyne L."/>
            <person name="Zhu X."/>
        </authorList>
    </citation>
    <scope>NUCLEOTIDE SEQUENCE [LARGE SCALE GENOMIC DNA]</scope>
    <source>
        <strain evidence="1">XCY_ONT2</strain>
    </source>
</reference>
<name>A0AAN7VC14_9COLE</name>
<evidence type="ECO:0000313" key="1">
    <source>
        <dbReference type="EMBL" id="KAK5641114.1"/>
    </source>
</evidence>
<comment type="caution">
    <text evidence="1">The sequence shown here is derived from an EMBL/GenBank/DDBJ whole genome shotgun (WGS) entry which is preliminary data.</text>
</comment>
<gene>
    <name evidence="1" type="ORF">RI129_009661</name>
</gene>
<organism evidence="1 2">
    <name type="scientific">Pyrocoelia pectoralis</name>
    <dbReference type="NCBI Taxonomy" id="417401"/>
    <lineage>
        <taxon>Eukaryota</taxon>
        <taxon>Metazoa</taxon>
        <taxon>Ecdysozoa</taxon>
        <taxon>Arthropoda</taxon>
        <taxon>Hexapoda</taxon>
        <taxon>Insecta</taxon>
        <taxon>Pterygota</taxon>
        <taxon>Neoptera</taxon>
        <taxon>Endopterygota</taxon>
        <taxon>Coleoptera</taxon>
        <taxon>Polyphaga</taxon>
        <taxon>Elateriformia</taxon>
        <taxon>Elateroidea</taxon>
        <taxon>Lampyridae</taxon>
        <taxon>Lampyrinae</taxon>
        <taxon>Pyrocoelia</taxon>
    </lineage>
</organism>
<evidence type="ECO:0008006" key="3">
    <source>
        <dbReference type="Google" id="ProtNLM"/>
    </source>
</evidence>